<evidence type="ECO:0000313" key="3">
    <source>
        <dbReference type="Proteomes" id="UP000012317"/>
    </source>
</evidence>
<dbReference type="EMBL" id="APLF01000003">
    <property type="protein sequence ID" value="EMY82264.1"/>
    <property type="molecule type" value="Genomic_DNA"/>
</dbReference>
<proteinExistence type="predicted"/>
<comment type="caution">
    <text evidence="2">The sequence shown here is derived from an EMBL/GenBank/DDBJ whole genome shotgun (WGS) entry which is preliminary data.</text>
</comment>
<dbReference type="RefSeq" id="WP_003436715.1">
    <property type="nucleotide sequence ID" value="NZ_APLF01000003.1"/>
</dbReference>
<evidence type="ECO:0000313" key="2">
    <source>
        <dbReference type="EMBL" id="EMY82264.1"/>
    </source>
</evidence>
<dbReference type="Proteomes" id="UP000012317">
    <property type="component" value="Unassembled WGS sequence"/>
</dbReference>
<dbReference type="eggNOG" id="ENOG502Z8M8">
    <property type="taxonomic scope" value="Bacteria"/>
</dbReference>
<feature type="region of interest" description="Disordered" evidence="1">
    <location>
        <begin position="99"/>
        <end position="135"/>
    </location>
</feature>
<dbReference type="AlphaFoldDB" id="N1WYS8"/>
<dbReference type="STRING" id="1189619.pgond44_03468"/>
<gene>
    <name evidence="2" type="ORF">pgond44_03468</name>
</gene>
<protein>
    <recommendedName>
        <fullName evidence="4">Adhesin domain-containing protein</fullName>
    </recommendedName>
</protein>
<accession>N1WYS8</accession>
<name>N1WYS8_9FLAO</name>
<organism evidence="2 3">
    <name type="scientific">Psychroflexus gondwanensis ACAM 44</name>
    <dbReference type="NCBI Taxonomy" id="1189619"/>
    <lineage>
        <taxon>Bacteria</taxon>
        <taxon>Pseudomonadati</taxon>
        <taxon>Bacteroidota</taxon>
        <taxon>Flavobacteriia</taxon>
        <taxon>Flavobacteriales</taxon>
        <taxon>Flavobacteriaceae</taxon>
        <taxon>Psychroflexus</taxon>
    </lineage>
</organism>
<feature type="compositionally biased region" description="Pro residues" evidence="1">
    <location>
        <begin position="116"/>
        <end position="135"/>
    </location>
</feature>
<keyword evidence="3" id="KW-1185">Reference proteome</keyword>
<reference evidence="2 3" key="1">
    <citation type="journal article" date="2014" name="Genome Biol. Evol.">
        <title>Extensive gene acquisition in the extremely psychrophilic bacterial species Psychroflexus torquis and the link to sea-ice ecosystem specialism.</title>
        <authorList>
            <person name="Feng S."/>
            <person name="Powell S.M."/>
            <person name="Wilson R."/>
            <person name="Bowman J.P."/>
        </authorList>
    </citation>
    <scope>NUCLEOTIDE SEQUENCE [LARGE SCALE GENOMIC DNA]</scope>
    <source>
        <strain evidence="2 3">ACAM 44</strain>
    </source>
</reference>
<sequence length="434" mass="49941">MIAKVYTNCSLLVLLLLAPFLIFSQQKRVSTESFDVEKSPIIILDLSHSTVIIETWNKNRVEVKTTLTYDEEDKQALNEAFDASEIIVLGNSKRVEITSRKNRNAKPNGVGFVQTPVPPKPPKSPNPPLPPKPPKPLLEIDFDYEAFKEQGRDYLEKFKEQLDSTNLRETMLVWRDELKNFRDDLKDLRDDQKDNRSFQDSLRQYAHVIRKNIKPWVEEFREGYQEAKNSWMMKQSVKRVIEIKVPKSAKFEMNLRHSKMEVSSLHNVDANLSYSGLQLDTATGQNSKIVMSYSTLSIHSAESLNLDINYSKEVDLKKVDQLNVISKMSELKIGSIQNQAIIKGTYGNLHIDRVDDGFSLIDIYLEKSSADLKLPSDKNFRFYAKSSNSKIQLNSEFDFKMTKSFEDVIYTNTTPKKTSQIFNITANYSNLKLN</sequence>
<evidence type="ECO:0000256" key="1">
    <source>
        <dbReference type="SAM" id="MobiDB-lite"/>
    </source>
</evidence>
<evidence type="ECO:0008006" key="4">
    <source>
        <dbReference type="Google" id="ProtNLM"/>
    </source>
</evidence>